<accession>E0UK32</accession>
<feature type="coiled-coil region" evidence="6">
    <location>
        <begin position="359"/>
        <end position="386"/>
    </location>
</feature>
<dbReference type="SUPFAM" id="SSF111369">
    <property type="entry name" value="HlyD-like secretion proteins"/>
    <property type="match status" value="1"/>
</dbReference>
<evidence type="ECO:0000256" key="2">
    <source>
        <dbReference type="ARBA" id="ARBA00009477"/>
    </source>
</evidence>
<evidence type="ECO:0000259" key="8">
    <source>
        <dbReference type="Pfam" id="PF26002"/>
    </source>
</evidence>
<name>E0UK32_GLOV7</name>
<evidence type="ECO:0000256" key="6">
    <source>
        <dbReference type="SAM" id="Coils"/>
    </source>
</evidence>
<dbReference type="eggNOG" id="COG0845">
    <property type="taxonomic scope" value="Bacteria"/>
</dbReference>
<evidence type="ECO:0000256" key="5">
    <source>
        <dbReference type="ARBA" id="ARBA00023136"/>
    </source>
</evidence>
<keyword evidence="3" id="KW-0812">Transmembrane</keyword>
<dbReference type="AlphaFoldDB" id="E0UK32"/>
<dbReference type="PRINTS" id="PR01490">
    <property type="entry name" value="RTXTOXIND"/>
</dbReference>
<dbReference type="Gene3D" id="2.40.30.170">
    <property type="match status" value="1"/>
</dbReference>
<dbReference type="GO" id="GO:0016020">
    <property type="term" value="C:membrane"/>
    <property type="evidence" value="ECO:0007669"/>
    <property type="project" value="UniProtKB-SubCell"/>
</dbReference>
<dbReference type="KEGG" id="cyj:Cyan7822_2701"/>
<dbReference type="RefSeq" id="WP_013322773.1">
    <property type="nucleotide sequence ID" value="NC_014501.1"/>
</dbReference>
<organism evidence="9 10">
    <name type="scientific">Gloeothece verrucosa (strain PCC 7822)</name>
    <name type="common">Cyanothece sp. (strain PCC 7822)</name>
    <dbReference type="NCBI Taxonomy" id="497965"/>
    <lineage>
        <taxon>Bacteria</taxon>
        <taxon>Bacillati</taxon>
        <taxon>Cyanobacteriota</taxon>
        <taxon>Cyanophyceae</taxon>
        <taxon>Oscillatoriophycideae</taxon>
        <taxon>Chroococcales</taxon>
        <taxon>Aphanothecaceae</taxon>
        <taxon>Gloeothece</taxon>
        <taxon>Gloeothece verrucosa</taxon>
    </lineage>
</organism>
<evidence type="ECO:0000313" key="10">
    <source>
        <dbReference type="Proteomes" id="UP000008206"/>
    </source>
</evidence>
<dbReference type="HOGENOM" id="CLU_023976_0_0_3"/>
<dbReference type="PANTHER" id="PTHR30386:SF26">
    <property type="entry name" value="TRANSPORT PROTEIN COMB"/>
    <property type="match status" value="1"/>
</dbReference>
<keyword evidence="10" id="KW-1185">Reference proteome</keyword>
<gene>
    <name evidence="9" type="ordered locus">Cyan7822_2701</name>
</gene>
<feature type="domain" description="AprE-like beta-barrel" evidence="8">
    <location>
        <begin position="477"/>
        <end position="566"/>
    </location>
</feature>
<dbReference type="Proteomes" id="UP000008206">
    <property type="component" value="Chromosome"/>
</dbReference>
<keyword evidence="6" id="KW-0175">Coiled coil</keyword>
<dbReference type="InterPro" id="IPR050739">
    <property type="entry name" value="MFP"/>
</dbReference>
<evidence type="ECO:0000256" key="7">
    <source>
        <dbReference type="SAM" id="MobiDB-lite"/>
    </source>
</evidence>
<dbReference type="EMBL" id="CP002198">
    <property type="protein sequence ID" value="ADN14668.1"/>
    <property type="molecule type" value="Genomic_DNA"/>
</dbReference>
<evidence type="ECO:0000256" key="4">
    <source>
        <dbReference type="ARBA" id="ARBA00022989"/>
    </source>
</evidence>
<reference evidence="10" key="1">
    <citation type="journal article" date="2011" name="MBio">
        <title>Novel metabolic attributes of the genus Cyanothece, comprising a group of unicellular nitrogen-fixing Cyanobacteria.</title>
        <authorList>
            <person name="Bandyopadhyay A."/>
            <person name="Elvitigala T."/>
            <person name="Welsh E."/>
            <person name="Stockel J."/>
            <person name="Liberton M."/>
            <person name="Min H."/>
            <person name="Sherman L.A."/>
            <person name="Pakrasi H.B."/>
        </authorList>
    </citation>
    <scope>NUCLEOTIDE SEQUENCE [LARGE SCALE GENOMIC DNA]</scope>
    <source>
        <strain evidence="10">PCC 7822</strain>
    </source>
</reference>
<feature type="region of interest" description="Disordered" evidence="7">
    <location>
        <begin position="1"/>
        <end position="51"/>
    </location>
</feature>
<dbReference type="InterPro" id="IPR058982">
    <property type="entry name" value="Beta-barrel_AprE"/>
</dbReference>
<keyword evidence="5" id="KW-0472">Membrane</keyword>
<feature type="compositionally biased region" description="Low complexity" evidence="7">
    <location>
        <begin position="1"/>
        <end position="23"/>
    </location>
</feature>
<feature type="compositionally biased region" description="Polar residues" evidence="7">
    <location>
        <begin position="32"/>
        <end position="51"/>
    </location>
</feature>
<dbReference type="OrthoDB" id="553569at2"/>
<evidence type="ECO:0000256" key="1">
    <source>
        <dbReference type="ARBA" id="ARBA00004167"/>
    </source>
</evidence>
<sequence>MSQLNGHNNNGHHSNGHLTNGNGKKSGVITATPESKQSPAPTNSSSGSTNNFPLFVAPEQGVVLRQSPTWSRGVIWTILTVTVASIAWAAIAPIEQVVQATGQLKPQGKVKEIQAPVNNGVVKDVLIKDGDRVEKGEVLVIFDTDASKAEFQSYKKIRQAIVQENEFYEKLMSEDVDPSQLEAAMNQLKLPKEVTTLARNRIALMTENQLFRYQLGETVANMKLNSEQLARLDAARKELGSRALAAKLEMAQLGKQLTQTQVQLADAKSQLINDRRVLEEIKTRNQDYLVQAKSSLDIEQKIYNQIAPLADEGALASYQINKQQQSVNDRIADITEKQGNGQIEYKKQLQQIETRLADIGRYQEEEKRLQAAIEQAREKYNNTQDITEKEVRDKMAENQKQIAAIDSQLTKNLVDNRNKISEYDSQISRAAQTLKYQVIKAPISGTVFDLQASPGYVPQAVSKPEPLLKIVPDDYFVAEVDVINKDIGFVRKGMKADIRIDSFPFSEYGDIKGKVSSVGSDALPPDEIHKYYRFPTEIKLDKQYLQIEDKKIRLQSGMSISANIKIRENRTVLSLFTEQFTRSVESLKQVN</sequence>
<comment type="subcellular location">
    <subcellularLocation>
        <location evidence="1">Membrane</location>
        <topology evidence="1">Single-pass membrane protein</topology>
    </subcellularLocation>
</comment>
<protein>
    <submittedName>
        <fullName evidence="9">Secretion protein HlyD family protein</fullName>
    </submittedName>
</protein>
<evidence type="ECO:0000256" key="3">
    <source>
        <dbReference type="ARBA" id="ARBA00022692"/>
    </source>
</evidence>
<dbReference type="PANTHER" id="PTHR30386">
    <property type="entry name" value="MEMBRANE FUSION SUBUNIT OF EMRAB-TOLC MULTIDRUG EFFLUX PUMP"/>
    <property type="match status" value="1"/>
</dbReference>
<dbReference type="Gene3D" id="2.40.50.100">
    <property type="match status" value="1"/>
</dbReference>
<dbReference type="STRING" id="497965.Cyan7822_2701"/>
<keyword evidence="4" id="KW-1133">Transmembrane helix</keyword>
<comment type="similarity">
    <text evidence="2">Belongs to the membrane fusion protein (MFP) (TC 8.A.1) family.</text>
</comment>
<dbReference type="Pfam" id="PF26002">
    <property type="entry name" value="Beta-barrel_AprE"/>
    <property type="match status" value="1"/>
</dbReference>
<evidence type="ECO:0000313" key="9">
    <source>
        <dbReference type="EMBL" id="ADN14668.1"/>
    </source>
</evidence>
<proteinExistence type="inferred from homology"/>